<dbReference type="InterPro" id="IPR001041">
    <property type="entry name" value="2Fe-2S_ferredoxin-type"/>
</dbReference>
<evidence type="ECO:0000256" key="5">
    <source>
        <dbReference type="ARBA" id="ARBA00022630"/>
    </source>
</evidence>
<organism evidence="20 21">
    <name type="scientific">Ceratodon purpureus</name>
    <name type="common">Fire moss</name>
    <name type="synonym">Dicranum purpureum</name>
    <dbReference type="NCBI Taxonomy" id="3225"/>
    <lineage>
        <taxon>Eukaryota</taxon>
        <taxon>Viridiplantae</taxon>
        <taxon>Streptophyta</taxon>
        <taxon>Embryophyta</taxon>
        <taxon>Bryophyta</taxon>
        <taxon>Bryophytina</taxon>
        <taxon>Bryopsida</taxon>
        <taxon>Dicranidae</taxon>
        <taxon>Pseudoditrichales</taxon>
        <taxon>Ditrichaceae</taxon>
        <taxon>Ceratodon</taxon>
    </lineage>
</organism>
<evidence type="ECO:0000256" key="15">
    <source>
        <dbReference type="PIRSR" id="PIRSR000127-2"/>
    </source>
</evidence>
<dbReference type="Gene3D" id="3.10.20.30">
    <property type="match status" value="1"/>
</dbReference>
<dbReference type="PROSITE" id="PS51387">
    <property type="entry name" value="FAD_PCMH"/>
    <property type="match status" value="1"/>
</dbReference>
<comment type="similarity">
    <text evidence="2">Belongs to the xanthine dehydrogenase family.</text>
</comment>
<feature type="binding site" evidence="16">
    <location>
        <position position="59"/>
    </location>
    <ligand>
        <name>[2Fe-2S] cluster</name>
        <dbReference type="ChEBI" id="CHEBI:190135"/>
        <label>1</label>
    </ligand>
</feature>
<evidence type="ECO:0000256" key="13">
    <source>
        <dbReference type="ARBA" id="ARBA00034078"/>
    </source>
</evidence>
<evidence type="ECO:0000256" key="14">
    <source>
        <dbReference type="PIRSR" id="PIRSR000127-1"/>
    </source>
</evidence>
<feature type="binding site" evidence="16">
    <location>
        <position position="64"/>
    </location>
    <ligand>
        <name>[2Fe-2S] cluster</name>
        <dbReference type="ChEBI" id="CHEBI:190135"/>
        <label>1</label>
    </ligand>
</feature>
<dbReference type="FunFam" id="3.30.365.10:FF:000004">
    <property type="entry name" value="Xanthine dehydrogenase oxidase"/>
    <property type="match status" value="1"/>
</dbReference>
<dbReference type="FunFam" id="3.30.43.10:FF:000001">
    <property type="entry name" value="Xanthine dehydrogenase/oxidase"/>
    <property type="match status" value="1"/>
</dbReference>
<dbReference type="Pfam" id="PF00111">
    <property type="entry name" value="Fer2"/>
    <property type="match status" value="1"/>
</dbReference>
<dbReference type="Pfam" id="PF01799">
    <property type="entry name" value="Fer2_2"/>
    <property type="match status" value="1"/>
</dbReference>
<evidence type="ECO:0000256" key="3">
    <source>
        <dbReference type="ARBA" id="ARBA00011738"/>
    </source>
</evidence>
<evidence type="ECO:0000256" key="12">
    <source>
        <dbReference type="ARBA" id="ARBA00023027"/>
    </source>
</evidence>
<dbReference type="FunFam" id="3.30.365.10:FF:000003">
    <property type="entry name" value="Aldehyde oxidase 1"/>
    <property type="match status" value="1"/>
</dbReference>
<keyword evidence="6 16" id="KW-0001">2Fe-2S</keyword>
<dbReference type="Proteomes" id="UP000822688">
    <property type="component" value="Chromosome 3"/>
</dbReference>
<comment type="subunit">
    <text evidence="3">Homodimer.</text>
</comment>
<comment type="caution">
    <text evidence="20">The sequence shown here is derived from an EMBL/GenBank/DDBJ whole genome shotgun (WGS) entry which is preliminary data.</text>
</comment>
<dbReference type="InterPro" id="IPR036683">
    <property type="entry name" value="CO_DH_flav_C_dom_sf"/>
</dbReference>
<feature type="binding site" evidence="16">
    <location>
        <position position="165"/>
    </location>
    <ligand>
        <name>[2Fe-2S] cluster</name>
        <dbReference type="ChEBI" id="CHEBI:190135"/>
        <label>2</label>
    </ligand>
</feature>
<keyword evidence="8 15" id="KW-0274">FAD</keyword>
<evidence type="ECO:0000256" key="1">
    <source>
        <dbReference type="ARBA" id="ARBA00001974"/>
    </source>
</evidence>
<dbReference type="InterPro" id="IPR016166">
    <property type="entry name" value="FAD-bd_PCMH"/>
</dbReference>
<dbReference type="FunFam" id="3.10.20.30:FF:000012">
    <property type="entry name" value="Xanthine dehydrogenase/oxidase"/>
    <property type="match status" value="1"/>
</dbReference>
<comment type="cofactor">
    <cofactor evidence="1 15">
        <name>FAD</name>
        <dbReference type="ChEBI" id="CHEBI:57692"/>
    </cofactor>
</comment>
<feature type="binding site" evidence="15">
    <location>
        <position position="479"/>
    </location>
    <ligand>
        <name>FAD</name>
        <dbReference type="ChEBI" id="CHEBI:57692"/>
    </ligand>
</feature>
<dbReference type="InterPro" id="IPR000674">
    <property type="entry name" value="Ald_Oxase/Xan_DH_a/b"/>
</dbReference>
<keyword evidence="12" id="KW-0520">NAD</keyword>
<evidence type="ECO:0000256" key="11">
    <source>
        <dbReference type="ARBA" id="ARBA00023014"/>
    </source>
</evidence>
<feature type="compositionally biased region" description="Basic and acidic residues" evidence="17">
    <location>
        <begin position="232"/>
        <end position="248"/>
    </location>
</feature>
<evidence type="ECO:0000256" key="16">
    <source>
        <dbReference type="PIRSR" id="PIRSR000127-3"/>
    </source>
</evidence>
<feature type="binding site" evidence="15">
    <location>
        <position position="417"/>
    </location>
    <ligand>
        <name>FAD</name>
        <dbReference type="ChEBI" id="CHEBI:57692"/>
    </ligand>
</feature>
<evidence type="ECO:0000259" key="18">
    <source>
        <dbReference type="PROSITE" id="PS51085"/>
    </source>
</evidence>
<dbReference type="FunFam" id="3.90.1170.50:FF:000001">
    <property type="entry name" value="Aldehyde oxidase 1"/>
    <property type="match status" value="1"/>
</dbReference>
<feature type="binding site" evidence="16">
    <location>
        <position position="167"/>
    </location>
    <ligand>
        <name>[2Fe-2S] cluster</name>
        <dbReference type="ChEBI" id="CHEBI:190135"/>
        <label>2</label>
    </ligand>
</feature>
<dbReference type="SUPFAM" id="SSF56176">
    <property type="entry name" value="FAD-binding/transporter-associated domain-like"/>
    <property type="match status" value="1"/>
</dbReference>
<feature type="region of interest" description="Disordered" evidence="17">
    <location>
        <begin position="230"/>
        <end position="265"/>
    </location>
</feature>
<dbReference type="Pfam" id="PF20256">
    <property type="entry name" value="MoCoBD_2"/>
    <property type="match status" value="1"/>
</dbReference>
<keyword evidence="5" id="KW-0285">Flavoprotein</keyword>
<dbReference type="SMART" id="SM01092">
    <property type="entry name" value="CO_deh_flav_C"/>
    <property type="match status" value="1"/>
</dbReference>
<gene>
    <name evidence="20" type="ORF">KC19_3G155100</name>
</gene>
<dbReference type="GO" id="GO:0071949">
    <property type="term" value="F:FAD binding"/>
    <property type="evidence" value="ECO:0007669"/>
    <property type="project" value="InterPro"/>
</dbReference>
<evidence type="ECO:0000313" key="20">
    <source>
        <dbReference type="EMBL" id="KAG0583688.1"/>
    </source>
</evidence>
<dbReference type="SUPFAM" id="SSF47741">
    <property type="entry name" value="CO dehydrogenase ISP C-domain like"/>
    <property type="match status" value="1"/>
</dbReference>
<keyword evidence="11 16" id="KW-0411">Iron-sulfur</keyword>
<evidence type="ECO:0000256" key="9">
    <source>
        <dbReference type="ARBA" id="ARBA00023002"/>
    </source>
</evidence>
<feature type="binding site" evidence="15">
    <location>
        <position position="461"/>
    </location>
    <ligand>
        <name>FAD</name>
        <dbReference type="ChEBI" id="CHEBI:57692"/>
    </ligand>
</feature>
<evidence type="ECO:0000256" key="6">
    <source>
        <dbReference type="ARBA" id="ARBA00022714"/>
    </source>
</evidence>
<dbReference type="InterPro" id="IPR016208">
    <property type="entry name" value="Ald_Oxase/xanthine_DH-like"/>
</dbReference>
<dbReference type="SUPFAM" id="SSF54292">
    <property type="entry name" value="2Fe-2S ferredoxin-like"/>
    <property type="match status" value="1"/>
</dbReference>
<feature type="binding site" evidence="16">
    <location>
        <position position="860"/>
    </location>
    <ligand>
        <name>Mo-molybdopterin</name>
        <dbReference type="ChEBI" id="CHEBI:71302"/>
    </ligand>
    <ligandPart>
        <name>Mo</name>
        <dbReference type="ChEBI" id="CHEBI:28685"/>
    </ligandPart>
</feature>
<name>A0A8T0IMA3_CERPU</name>
<keyword evidence="10 16" id="KW-0408">Iron</keyword>
<dbReference type="Pfam" id="PF02738">
    <property type="entry name" value="MoCoBD_1"/>
    <property type="match status" value="1"/>
</dbReference>
<dbReference type="InterPro" id="IPR002346">
    <property type="entry name" value="Mopterin_DH_FAD-bd"/>
</dbReference>
<feature type="binding site" evidence="15">
    <location>
        <begin position="404"/>
        <end position="408"/>
    </location>
    <ligand>
        <name>FAD</name>
        <dbReference type="ChEBI" id="CHEBI:57692"/>
    </ligand>
</feature>
<dbReference type="PANTHER" id="PTHR45444">
    <property type="entry name" value="XANTHINE DEHYDROGENASE"/>
    <property type="match status" value="1"/>
</dbReference>
<evidence type="ECO:0000256" key="2">
    <source>
        <dbReference type="ARBA" id="ARBA00006849"/>
    </source>
</evidence>
<dbReference type="GO" id="GO:0051537">
    <property type="term" value="F:2 iron, 2 sulfur cluster binding"/>
    <property type="evidence" value="ECO:0007669"/>
    <property type="project" value="UniProtKB-KW"/>
</dbReference>
<evidence type="ECO:0000256" key="7">
    <source>
        <dbReference type="ARBA" id="ARBA00022723"/>
    </source>
</evidence>
<dbReference type="EMBL" id="CM026423">
    <property type="protein sequence ID" value="KAG0583688.1"/>
    <property type="molecule type" value="Genomic_DNA"/>
</dbReference>
<dbReference type="SUPFAM" id="SSF56003">
    <property type="entry name" value="Molybdenum cofactor-binding domain"/>
    <property type="match status" value="1"/>
</dbReference>
<dbReference type="SUPFAM" id="SSF55447">
    <property type="entry name" value="CO dehydrogenase flavoprotein C-terminal domain-like"/>
    <property type="match status" value="1"/>
</dbReference>
<reference evidence="20" key="1">
    <citation type="submission" date="2020-06" db="EMBL/GenBank/DDBJ databases">
        <title>WGS assembly of Ceratodon purpureus strain R40.</title>
        <authorList>
            <person name="Carey S.B."/>
            <person name="Jenkins J."/>
            <person name="Shu S."/>
            <person name="Lovell J.T."/>
            <person name="Sreedasyam A."/>
            <person name="Maumus F."/>
            <person name="Tiley G.P."/>
            <person name="Fernandez-Pozo N."/>
            <person name="Barry K."/>
            <person name="Chen C."/>
            <person name="Wang M."/>
            <person name="Lipzen A."/>
            <person name="Daum C."/>
            <person name="Saski C.A."/>
            <person name="Payton A.C."/>
            <person name="Mcbreen J.C."/>
            <person name="Conrad R.E."/>
            <person name="Kollar L.M."/>
            <person name="Olsson S."/>
            <person name="Huttunen S."/>
            <person name="Landis J.B."/>
            <person name="Wickett N.J."/>
            <person name="Johnson M.G."/>
            <person name="Rensing S.A."/>
            <person name="Grimwood J."/>
            <person name="Schmutz J."/>
            <person name="Mcdaniel S.F."/>
        </authorList>
    </citation>
    <scope>NUCLEOTIDE SEQUENCE</scope>
    <source>
        <strain evidence="20">R40</strain>
    </source>
</reference>
<keyword evidence="7 16" id="KW-0479">Metal-binding</keyword>
<dbReference type="SUPFAM" id="SSF54665">
    <property type="entry name" value="CO dehydrogenase molybdoprotein N-domain-like"/>
    <property type="match status" value="1"/>
</dbReference>
<comment type="cofactor">
    <cofactor evidence="16">
        <name>Mo-molybdopterin</name>
        <dbReference type="ChEBI" id="CHEBI:71302"/>
    </cofactor>
    <text evidence="16">Binds 1 Mo-molybdopterin (Mo-MPT) cofactor per subunit.</text>
</comment>
<feature type="binding site" evidence="15">
    <location>
        <position position="976"/>
    </location>
    <ligand>
        <name>substrate</name>
    </ligand>
</feature>
<dbReference type="InterPro" id="IPR012675">
    <property type="entry name" value="Beta-grasp_dom_sf"/>
</dbReference>
<dbReference type="InterPro" id="IPR036010">
    <property type="entry name" value="2Fe-2S_ferredoxin-like_sf"/>
</dbReference>
<evidence type="ECO:0000256" key="17">
    <source>
        <dbReference type="SAM" id="MobiDB-lite"/>
    </source>
</evidence>
<feature type="binding site" evidence="16">
    <location>
        <position position="89"/>
    </location>
    <ligand>
        <name>[2Fe-2S] cluster</name>
        <dbReference type="ChEBI" id="CHEBI:190135"/>
        <label>1</label>
    </ligand>
</feature>
<feature type="domain" description="FAD-binding PCMH-type" evidence="19">
    <location>
        <begin position="286"/>
        <end position="471"/>
    </location>
</feature>
<accession>A0A8T0IMA3</accession>
<dbReference type="GO" id="GO:0005506">
    <property type="term" value="F:iron ion binding"/>
    <property type="evidence" value="ECO:0007669"/>
    <property type="project" value="InterPro"/>
</dbReference>
<keyword evidence="9" id="KW-0560">Oxidoreductase</keyword>
<dbReference type="InterPro" id="IPR005107">
    <property type="entry name" value="CO_DH_flav_C"/>
</dbReference>
<dbReference type="SMART" id="SM01008">
    <property type="entry name" value="Ald_Xan_dh_C"/>
    <property type="match status" value="1"/>
</dbReference>
<comment type="cofactor">
    <cofactor evidence="13">
        <name>[2Fe-2S] cluster</name>
        <dbReference type="ChEBI" id="CHEBI:190135"/>
    </cofactor>
</comment>
<dbReference type="InterPro" id="IPR036884">
    <property type="entry name" value="2Fe-2S-bd_dom_sf"/>
</dbReference>
<evidence type="ECO:0000256" key="4">
    <source>
        <dbReference type="ARBA" id="ARBA00022505"/>
    </source>
</evidence>
<feature type="binding site" evidence="16">
    <location>
        <position position="129"/>
    </location>
    <ligand>
        <name>[2Fe-2S] cluster</name>
        <dbReference type="ChEBI" id="CHEBI:190135"/>
        <label>2</label>
    </ligand>
</feature>
<dbReference type="Gene3D" id="3.30.43.10">
    <property type="entry name" value="Uridine Diphospho-n-acetylenolpyruvylglucosamine Reductase, domain 2"/>
    <property type="match status" value="1"/>
</dbReference>
<dbReference type="PANTHER" id="PTHR45444:SF3">
    <property type="entry name" value="XANTHINE DEHYDROGENASE"/>
    <property type="match status" value="1"/>
</dbReference>
<proteinExistence type="inferred from homology"/>
<feature type="domain" description="2Fe-2S ferredoxin-type" evidence="18">
    <location>
        <begin position="21"/>
        <end position="107"/>
    </location>
</feature>
<dbReference type="InterPro" id="IPR002888">
    <property type="entry name" value="2Fe-2S-bd"/>
</dbReference>
<feature type="binding site" evidence="15">
    <location>
        <position position="1072"/>
    </location>
    <ligand>
        <name>substrate</name>
    </ligand>
</feature>
<dbReference type="InterPro" id="IPR036856">
    <property type="entry name" value="Ald_Oxase/Xan_DH_a/b_sf"/>
</dbReference>
<feature type="binding site" evidence="16">
    <location>
        <position position="1141"/>
    </location>
    <ligand>
        <name>Mo-molybdopterin</name>
        <dbReference type="ChEBI" id="CHEBI:71302"/>
    </ligand>
    <ligandPart>
        <name>Mo</name>
        <dbReference type="ChEBI" id="CHEBI:28685"/>
    </ligandPart>
</feature>
<feature type="binding site" evidence="16">
    <location>
        <position position="132"/>
    </location>
    <ligand>
        <name>[2Fe-2S] cluster</name>
        <dbReference type="ChEBI" id="CHEBI:190135"/>
        <label>2</label>
    </ligand>
</feature>
<dbReference type="Gene3D" id="1.10.150.120">
    <property type="entry name" value="[2Fe-2S]-binding domain"/>
    <property type="match status" value="1"/>
</dbReference>
<dbReference type="InterPro" id="IPR036318">
    <property type="entry name" value="FAD-bd_PCMH-like_sf"/>
</dbReference>
<dbReference type="PROSITE" id="PS00197">
    <property type="entry name" value="2FE2S_FER_1"/>
    <property type="match status" value="1"/>
</dbReference>
<comment type="cofactor">
    <cofactor evidence="16">
        <name>[2Fe-2S] cluster</name>
        <dbReference type="ChEBI" id="CHEBI:190135"/>
    </cofactor>
    <text evidence="16">Binds 2 [2Fe-2S] clusters.</text>
</comment>
<feature type="binding site" evidence="15">
    <location>
        <position position="942"/>
    </location>
    <ligand>
        <name>substrate</name>
    </ligand>
</feature>
<dbReference type="PROSITE" id="PS51085">
    <property type="entry name" value="2FE2S_FER_2"/>
    <property type="match status" value="1"/>
</dbReference>
<dbReference type="Gene3D" id="3.90.1170.50">
    <property type="entry name" value="Aldehyde oxidase/xanthine dehydrogenase, a/b hammerhead"/>
    <property type="match status" value="1"/>
</dbReference>
<dbReference type="Gene3D" id="3.30.465.10">
    <property type="match status" value="1"/>
</dbReference>
<sequence>MGSLDAPSVVDTEVMEFAKPEDVILYVNGKCHVLPPDVAHQTLLEYLRGIGLTGTKLGCGEGGCGACTVMLSHYDWQAGTIVNRAINACLAPVYSVEGMHVVTVEGIGNRRLGLHPVQEALASAHGSQCGFCTPGFVMSMYSLLRTKKNAPTQSEIEECLAGNLCRCTGYRPILDAFRKFAKSETAAYTNEAIKAAGGQAPTKDTEQFICPSTGKPCDCGKVSKPKVVENGTAEHKSLTEEKKEREANGAELDNNTGVKDNVPVPREEPIFPPKLFRRKTQPLFLRGRQGLQWYRPTSLAQLVALKAKYPNAKMVGGNTEVGIETRFKNFQYPVLIATTHVPELLAMKVTGGGVEIGASVTLTNLLESFSHFVRERSEDETSGCKAIIEQLRWFAGAQIRNVSSLGGNIVTASPISDLNPLWIATGAVFTVIGNGGATRKVAAKDFFIGYRKVDLKKDEILASVFMPFTKRFEYVKEYKQAHRRDDDIALVNAGLRVTLKSESDGAWTVEDSCLAYGGVAAVVVVAKKTQEFLKGKPWNRETLDQALALLEKEIFMADNAPGGMVEFRRSLISSFFFKFYLHTCYKLEAHAGFEHGLPETYRSAVAQYEREPSKGIQYFQTAKDATAVGLPFQHQSANLQVTGEAEYVDDIAMPARGLHAGLVLSTKPHARIVSIDASEAEKFPGFEGFFCAKDLPGANDIGAIVHDEELFATEFVTCVGHLIGIVVADTHENAKDAARKVKIEYEELPALLDLDAAVAANKFHPGSERVLEMGDVNSFFENAKGSDDVLVAEGEVRMGGQEHFYLEPNSTLVWTTDSGNEVHLVSSTQAPQKHQRYVSHVLGIPMNKVVCKLKRIGGGFGGKETRSAYIAAAASVPAYLLQRPVRITLDRDMDMAITGQRHAFMAKYKVGFTKEGKVLALDIDMYNNGGNSLDLSGSVLERALFHSDNVYHIKDMRVRGRVCFTNQSSNTAFRGFGGPQGMLIVENWIERVASEVGRRPEEIRELNFQEEGQELHYGQLLEAPRHRNVWAELKNSCEFERQLAEVEAFNAQHRWKKRGLSMVPTKFGISFTTKFLNQAGALVQVYTDGTVLVTHGGVEMGQGLHTKMAQIAASEFGIALKDVFVSETATDKVPNSSPTAASASADMYGGAVLDACEQIKARMKPVADKGNFATFAELVNECYLQRIDLSGHGFYITPDIGMDWDTGKGRPFSYFTFGAAFAVAEIDTLTGDFHLPRVDIVMDLGNSLNPAIDIGQVEGGYVQGLGWVILEELKWGDSAHPWIRPGNLFTQGPGTYKIPTVNDIPIDFRVSLLKDAPNRKGVGEKERSLAVHSSKAVGEPPLFLAASAFFAIKDAISAARKDGGHTGWFVLDSPATPERIRMACADEFTQPFAKPDIRPKLSV</sequence>
<dbReference type="Pfam" id="PF03450">
    <property type="entry name" value="CO_deh_flav_C"/>
    <property type="match status" value="1"/>
</dbReference>
<protein>
    <recommendedName>
        <fullName evidence="22">Xanthine dehydrogenase</fullName>
    </recommendedName>
</protein>
<keyword evidence="4 16" id="KW-0500">Molybdenum</keyword>
<feature type="binding site" evidence="16">
    <location>
        <position position="829"/>
    </location>
    <ligand>
        <name>Mo-molybdopterin</name>
        <dbReference type="ChEBI" id="CHEBI:71302"/>
    </ligand>
    <ligandPart>
        <name>Mo</name>
        <dbReference type="ChEBI" id="CHEBI:28685"/>
    </ligandPart>
</feature>
<dbReference type="Pfam" id="PF01315">
    <property type="entry name" value="Ald_Xan_dh_C"/>
    <property type="match status" value="1"/>
</dbReference>
<dbReference type="InterPro" id="IPR016169">
    <property type="entry name" value="FAD-bd_PCMH_sub2"/>
</dbReference>
<dbReference type="GO" id="GO:0016491">
    <property type="term" value="F:oxidoreductase activity"/>
    <property type="evidence" value="ECO:0007669"/>
    <property type="project" value="UniProtKB-KW"/>
</dbReference>
<dbReference type="InterPro" id="IPR008274">
    <property type="entry name" value="AldOxase/xan_DH_MoCoBD1"/>
</dbReference>
<dbReference type="InterPro" id="IPR037165">
    <property type="entry name" value="AldOxase/xan_DH_Mopterin-bd_sf"/>
</dbReference>
<evidence type="ECO:0000256" key="8">
    <source>
        <dbReference type="ARBA" id="ARBA00022827"/>
    </source>
</evidence>
<feature type="binding site" evidence="15">
    <location>
        <position position="394"/>
    </location>
    <ligand>
        <name>FAD</name>
        <dbReference type="ChEBI" id="CHEBI:57692"/>
    </ligand>
</feature>
<dbReference type="PIRSF" id="PIRSF000127">
    <property type="entry name" value="Xanthine_DH"/>
    <property type="match status" value="1"/>
</dbReference>
<feature type="binding site" evidence="16">
    <location>
        <position position="67"/>
    </location>
    <ligand>
        <name>[2Fe-2S] cluster</name>
        <dbReference type="ChEBI" id="CHEBI:190135"/>
        <label>1</label>
    </ligand>
</feature>
<evidence type="ECO:0000256" key="10">
    <source>
        <dbReference type="ARBA" id="ARBA00023004"/>
    </source>
</evidence>
<evidence type="ECO:0000313" key="21">
    <source>
        <dbReference type="Proteomes" id="UP000822688"/>
    </source>
</evidence>
<evidence type="ECO:0000259" key="19">
    <source>
        <dbReference type="PROSITE" id="PS51387"/>
    </source>
</evidence>
<dbReference type="InterPro" id="IPR046867">
    <property type="entry name" value="AldOxase/xan_DH_MoCoBD2"/>
</dbReference>
<dbReference type="Pfam" id="PF00941">
    <property type="entry name" value="FAD_binding_5"/>
    <property type="match status" value="1"/>
</dbReference>
<keyword evidence="21" id="KW-1185">Reference proteome</keyword>
<dbReference type="FunFam" id="3.30.390.50:FF:000001">
    <property type="entry name" value="Xanthine dehydrogenase oxidase"/>
    <property type="match status" value="1"/>
</dbReference>
<feature type="active site" description="Proton acceptor" evidence="14">
    <location>
        <position position="1339"/>
    </location>
</feature>
<dbReference type="Gene3D" id="3.30.390.50">
    <property type="entry name" value="CO dehydrogenase flavoprotein, C-terminal domain"/>
    <property type="match status" value="1"/>
</dbReference>
<dbReference type="InterPro" id="IPR016167">
    <property type="entry name" value="FAD-bd_PCMH_sub1"/>
</dbReference>
<feature type="binding site" evidence="15">
    <location>
        <position position="864"/>
    </location>
    <ligand>
        <name>substrate</name>
    </ligand>
</feature>
<dbReference type="FunFam" id="3.30.465.10:FF:000004">
    <property type="entry name" value="Xanthine dehydrogenase/oxidase"/>
    <property type="match status" value="1"/>
</dbReference>
<evidence type="ECO:0008006" key="22">
    <source>
        <dbReference type="Google" id="ProtNLM"/>
    </source>
</evidence>
<feature type="binding site" evidence="16">
    <location>
        <position position="974"/>
    </location>
    <ligand>
        <name>Mo-molybdopterin</name>
        <dbReference type="ChEBI" id="CHEBI:71302"/>
    </ligand>
    <ligandPart>
        <name>Mo</name>
        <dbReference type="ChEBI" id="CHEBI:28685"/>
    </ligandPart>
</feature>
<dbReference type="Gene3D" id="3.30.365.10">
    <property type="entry name" value="Aldehyde oxidase/xanthine dehydrogenase, molybdopterin binding domain"/>
    <property type="match status" value="4"/>
</dbReference>
<dbReference type="InterPro" id="IPR006058">
    <property type="entry name" value="2Fe2S_fd_BS"/>
</dbReference>